<dbReference type="InterPro" id="IPR034660">
    <property type="entry name" value="DinB/YfiT-like"/>
</dbReference>
<keyword evidence="3" id="KW-0413">Isomerase</keyword>
<gene>
    <name evidence="3" type="ORF">ACFSGJ_14205</name>
</gene>
<evidence type="ECO:0000256" key="1">
    <source>
        <dbReference type="SAM" id="MobiDB-lite"/>
    </source>
</evidence>
<name>A0ABW4S721_9RHOB</name>
<dbReference type="SUPFAM" id="SSF109854">
    <property type="entry name" value="DinB/YfiT-like putative metalloenzymes"/>
    <property type="match status" value="1"/>
</dbReference>
<evidence type="ECO:0000313" key="3">
    <source>
        <dbReference type="EMBL" id="MFD1913364.1"/>
    </source>
</evidence>
<dbReference type="GO" id="GO:0016853">
    <property type="term" value="F:isomerase activity"/>
    <property type="evidence" value="ECO:0007669"/>
    <property type="project" value="UniProtKB-KW"/>
</dbReference>
<dbReference type="Gene3D" id="1.20.120.450">
    <property type="entry name" value="dinb family like domain"/>
    <property type="match status" value="1"/>
</dbReference>
<accession>A0ABW4S721</accession>
<sequence>MSGLAEAREALRQRLGKGARYDDPAAPARELALARMGTAYFARKLNELSDAALALPALPAGLTRRHVIAGISYEARALAQLAEWARTGQDVAEGDPFAAIAPAVELAVTLPAEALRHLFRHSEVHLNVEWRDLTAKDWDAPVRLPGGRVVTARGMASRRARSIWLGAIDLDNGGAFDDLPPDLIDALLADPTGAAGHPSPVLRPDDRPAPSQLDPAGGDVTVSGSAGDLARWITGRGIRQIAFDGGPAFEPPLRKFYNDLEHQG</sequence>
<organism evidence="3 4">
    <name type="scientific">Halodurantibacterium flavum</name>
    <dbReference type="NCBI Taxonomy" id="1382802"/>
    <lineage>
        <taxon>Bacteria</taxon>
        <taxon>Pseudomonadati</taxon>
        <taxon>Pseudomonadota</taxon>
        <taxon>Alphaproteobacteria</taxon>
        <taxon>Rhodobacterales</taxon>
        <taxon>Paracoccaceae</taxon>
        <taxon>Halodurantibacterium</taxon>
    </lineage>
</organism>
<comment type="caution">
    <text evidence="3">The sequence shown here is derived from an EMBL/GenBank/DDBJ whole genome shotgun (WGS) entry which is preliminary data.</text>
</comment>
<protein>
    <submittedName>
        <fullName evidence="3">Maleylpyruvate isomerase family mycothiol-dependent enzyme</fullName>
    </submittedName>
</protein>
<evidence type="ECO:0000313" key="4">
    <source>
        <dbReference type="Proteomes" id="UP001597353"/>
    </source>
</evidence>
<feature type="region of interest" description="Disordered" evidence="1">
    <location>
        <begin position="195"/>
        <end position="222"/>
    </location>
</feature>
<feature type="domain" description="Mycothiol-dependent maleylpyruvate isomerase metal-binding" evidence="2">
    <location>
        <begin position="37"/>
        <end position="170"/>
    </location>
</feature>
<dbReference type="NCBIfam" id="TIGR03083">
    <property type="entry name" value="maleylpyruvate isomerase family mycothiol-dependent enzyme"/>
    <property type="match status" value="1"/>
</dbReference>
<dbReference type="Gene3D" id="3.30.1050.20">
    <property type="match status" value="1"/>
</dbReference>
<dbReference type="SUPFAM" id="SSF55718">
    <property type="entry name" value="SCP-like"/>
    <property type="match status" value="1"/>
</dbReference>
<dbReference type="InterPro" id="IPR036527">
    <property type="entry name" value="SCP2_sterol-bd_dom_sf"/>
</dbReference>
<proteinExistence type="predicted"/>
<keyword evidence="4" id="KW-1185">Reference proteome</keyword>
<dbReference type="RefSeq" id="WP_390263139.1">
    <property type="nucleotide sequence ID" value="NZ_JBHUGH010000011.1"/>
</dbReference>
<dbReference type="Pfam" id="PF11716">
    <property type="entry name" value="MDMPI_N"/>
    <property type="match status" value="1"/>
</dbReference>
<reference evidence="4" key="1">
    <citation type="journal article" date="2019" name="Int. J. Syst. Evol. Microbiol.">
        <title>The Global Catalogue of Microorganisms (GCM) 10K type strain sequencing project: providing services to taxonomists for standard genome sequencing and annotation.</title>
        <authorList>
            <consortium name="The Broad Institute Genomics Platform"/>
            <consortium name="The Broad Institute Genome Sequencing Center for Infectious Disease"/>
            <person name="Wu L."/>
            <person name="Ma J."/>
        </authorList>
    </citation>
    <scope>NUCLEOTIDE SEQUENCE [LARGE SCALE GENOMIC DNA]</scope>
    <source>
        <strain evidence="4">CGMCC 4.7242</strain>
    </source>
</reference>
<dbReference type="InterPro" id="IPR024344">
    <property type="entry name" value="MDMPI_metal-binding"/>
</dbReference>
<dbReference type="EMBL" id="JBHUGH010000011">
    <property type="protein sequence ID" value="MFD1913364.1"/>
    <property type="molecule type" value="Genomic_DNA"/>
</dbReference>
<evidence type="ECO:0000259" key="2">
    <source>
        <dbReference type="Pfam" id="PF11716"/>
    </source>
</evidence>
<dbReference type="Proteomes" id="UP001597353">
    <property type="component" value="Unassembled WGS sequence"/>
</dbReference>
<dbReference type="InterPro" id="IPR017517">
    <property type="entry name" value="Maleyloyr_isom"/>
</dbReference>